<comment type="caution">
    <text evidence="2">The sequence shown here is derived from an EMBL/GenBank/DDBJ whole genome shotgun (WGS) entry which is preliminary data.</text>
</comment>
<dbReference type="EMBL" id="JBEPEK010000286">
    <property type="protein sequence ID" value="MER7183939.1"/>
    <property type="molecule type" value="Genomic_DNA"/>
</dbReference>
<evidence type="ECO:0000313" key="3">
    <source>
        <dbReference type="Proteomes" id="UP001474181"/>
    </source>
</evidence>
<keyword evidence="3" id="KW-1185">Reference proteome</keyword>
<organism evidence="2 3">
    <name type="scientific">Streptomyces hyaluromycini</name>
    <dbReference type="NCBI Taxonomy" id="1377993"/>
    <lineage>
        <taxon>Bacteria</taxon>
        <taxon>Bacillati</taxon>
        <taxon>Actinomycetota</taxon>
        <taxon>Actinomycetes</taxon>
        <taxon>Kitasatosporales</taxon>
        <taxon>Streptomycetaceae</taxon>
        <taxon>Streptomyces</taxon>
    </lineage>
</organism>
<dbReference type="InterPro" id="IPR037401">
    <property type="entry name" value="SnoaL-like"/>
</dbReference>
<dbReference type="Proteomes" id="UP001474181">
    <property type="component" value="Unassembled WGS sequence"/>
</dbReference>
<reference evidence="2 3" key="1">
    <citation type="submission" date="2024-06" db="EMBL/GenBank/DDBJ databases">
        <title>The Natural Products Discovery Center: Release of the First 8490 Sequenced Strains for Exploring Actinobacteria Biosynthetic Diversity.</title>
        <authorList>
            <person name="Kalkreuter E."/>
            <person name="Kautsar S.A."/>
            <person name="Yang D."/>
            <person name="Bader C.D."/>
            <person name="Teijaro C.N."/>
            <person name="Fluegel L."/>
            <person name="Davis C.M."/>
            <person name="Simpson J.R."/>
            <person name="Lauterbach L."/>
            <person name="Steele A.D."/>
            <person name="Gui C."/>
            <person name="Meng S."/>
            <person name="Li G."/>
            <person name="Viehrig K."/>
            <person name="Ye F."/>
            <person name="Su P."/>
            <person name="Kiefer A.F."/>
            <person name="Nichols A."/>
            <person name="Cepeda A.J."/>
            <person name="Yan W."/>
            <person name="Fan B."/>
            <person name="Jiang Y."/>
            <person name="Adhikari A."/>
            <person name="Zheng C.-J."/>
            <person name="Schuster L."/>
            <person name="Cowan T.M."/>
            <person name="Smanski M.J."/>
            <person name="Chevrette M.G."/>
            <person name="De Carvalho L.P.S."/>
            <person name="Shen B."/>
        </authorList>
    </citation>
    <scope>NUCLEOTIDE SEQUENCE [LARGE SCALE GENOMIC DNA]</scope>
    <source>
        <strain evidence="2 3">NPDC000234</strain>
    </source>
</reference>
<proteinExistence type="predicted"/>
<dbReference type="SUPFAM" id="SSF54427">
    <property type="entry name" value="NTF2-like"/>
    <property type="match status" value="1"/>
</dbReference>
<feature type="domain" description="SnoaL-like" evidence="1">
    <location>
        <begin position="15"/>
        <end position="119"/>
    </location>
</feature>
<dbReference type="PANTHER" id="PTHR41252">
    <property type="entry name" value="BLR2505 PROTEIN"/>
    <property type="match status" value="1"/>
</dbReference>
<accession>A0ABV1X4J2</accession>
<evidence type="ECO:0000259" key="1">
    <source>
        <dbReference type="Pfam" id="PF12680"/>
    </source>
</evidence>
<dbReference type="PANTHER" id="PTHR41252:SF1">
    <property type="entry name" value="BLR2505 PROTEIN"/>
    <property type="match status" value="1"/>
</dbReference>
<gene>
    <name evidence="2" type="ORF">ABT404_31470</name>
</gene>
<dbReference type="Pfam" id="PF12680">
    <property type="entry name" value="SnoaL_2"/>
    <property type="match status" value="1"/>
</dbReference>
<protein>
    <submittedName>
        <fullName evidence="2">Nuclear transport factor 2 family protein</fullName>
    </submittedName>
</protein>
<name>A0ABV1X4J2_9ACTN</name>
<dbReference type="Gene3D" id="3.10.450.50">
    <property type="match status" value="1"/>
</dbReference>
<sequence>MTETLAETNKQTVLKAYASLVEGNVEGYFERMQPDITITYYGDHIFAGTYNGKQDILERYVPVLLEHLDGPIKIYVTNAIAEGDQVAVEAYGEARHKDGRPYNNKYFMLIEMRDGKIAAVREYMDTQLVKAIFG</sequence>
<evidence type="ECO:0000313" key="2">
    <source>
        <dbReference type="EMBL" id="MER7183939.1"/>
    </source>
</evidence>
<dbReference type="RefSeq" id="WP_350785655.1">
    <property type="nucleotide sequence ID" value="NZ_JBEPEK010000286.1"/>
</dbReference>
<dbReference type="InterPro" id="IPR032710">
    <property type="entry name" value="NTF2-like_dom_sf"/>
</dbReference>